<dbReference type="AlphaFoldDB" id="A0A7J7GFM6"/>
<dbReference type="Gene3D" id="1.25.40.10">
    <property type="entry name" value="Tetratricopeptide repeat domain"/>
    <property type="match status" value="1"/>
</dbReference>
<accession>A0A7J7GFM6</accession>
<protein>
    <recommendedName>
        <fullName evidence="3">Pentatricopeptide repeat-containing protein</fullName>
    </recommendedName>
</protein>
<dbReference type="GO" id="GO:0003723">
    <property type="term" value="F:RNA binding"/>
    <property type="evidence" value="ECO:0007669"/>
    <property type="project" value="InterPro"/>
</dbReference>
<comment type="caution">
    <text evidence="1">The sequence shown here is derived from an EMBL/GenBank/DDBJ whole genome shotgun (WGS) entry which is preliminary data.</text>
</comment>
<dbReference type="PANTHER" id="PTHR47926:SF345">
    <property type="entry name" value="(WILD MALAYSIAN BANANA) HYPOTHETICAL PROTEIN"/>
    <property type="match status" value="1"/>
</dbReference>
<organism evidence="1 2">
    <name type="scientific">Camellia sinensis</name>
    <name type="common">Tea plant</name>
    <name type="synonym">Thea sinensis</name>
    <dbReference type="NCBI Taxonomy" id="4442"/>
    <lineage>
        <taxon>Eukaryota</taxon>
        <taxon>Viridiplantae</taxon>
        <taxon>Streptophyta</taxon>
        <taxon>Embryophyta</taxon>
        <taxon>Tracheophyta</taxon>
        <taxon>Spermatophyta</taxon>
        <taxon>Magnoliopsida</taxon>
        <taxon>eudicotyledons</taxon>
        <taxon>Gunneridae</taxon>
        <taxon>Pentapetalae</taxon>
        <taxon>asterids</taxon>
        <taxon>Ericales</taxon>
        <taxon>Theaceae</taxon>
        <taxon>Camellia</taxon>
    </lineage>
</organism>
<name>A0A7J7GFM6_CAMSI</name>
<sequence length="169" mass="19291">MIRCYGLTPRLEHSGCMVYLLGWANLLVEAVKFIMSFPIRSDVVMWRSLLFACRSHGNVELNEFAANKIEELEPRKCRARVLLSEVYASASRCSDVKWVRKNMFDHGTQKQPGCSLVEVNGLVPEFFVSDSSHPQINNISETIFGINKILQPDSFDSNILDYEEQWDGV</sequence>
<dbReference type="GO" id="GO:0009451">
    <property type="term" value="P:RNA modification"/>
    <property type="evidence" value="ECO:0007669"/>
    <property type="project" value="InterPro"/>
</dbReference>
<proteinExistence type="predicted"/>
<evidence type="ECO:0008006" key="3">
    <source>
        <dbReference type="Google" id="ProtNLM"/>
    </source>
</evidence>
<dbReference type="InterPro" id="IPR046848">
    <property type="entry name" value="E_motif"/>
</dbReference>
<dbReference type="EMBL" id="JACBKZ010000011">
    <property type="protein sequence ID" value="KAF5939297.1"/>
    <property type="molecule type" value="Genomic_DNA"/>
</dbReference>
<keyword evidence="2" id="KW-1185">Reference proteome</keyword>
<evidence type="ECO:0000313" key="1">
    <source>
        <dbReference type="EMBL" id="KAF5939297.1"/>
    </source>
</evidence>
<dbReference type="Pfam" id="PF20431">
    <property type="entry name" value="E_motif"/>
    <property type="match status" value="1"/>
</dbReference>
<reference evidence="1 2" key="2">
    <citation type="submission" date="2020-07" db="EMBL/GenBank/DDBJ databases">
        <title>Genome assembly of wild tea tree DASZ reveals pedigree and selection history of tea varieties.</title>
        <authorList>
            <person name="Zhang W."/>
        </authorList>
    </citation>
    <scope>NUCLEOTIDE SEQUENCE [LARGE SCALE GENOMIC DNA]</scope>
    <source>
        <strain evidence="2">cv. G240</strain>
        <tissue evidence="1">Leaf</tissue>
    </source>
</reference>
<dbReference type="InterPro" id="IPR046960">
    <property type="entry name" value="PPR_At4g14850-like_plant"/>
</dbReference>
<dbReference type="InterPro" id="IPR011990">
    <property type="entry name" value="TPR-like_helical_dom_sf"/>
</dbReference>
<reference evidence="2" key="1">
    <citation type="journal article" date="2020" name="Nat. Commun.">
        <title>Genome assembly of wild tea tree DASZ reveals pedigree and selection history of tea varieties.</title>
        <authorList>
            <person name="Zhang W."/>
            <person name="Zhang Y."/>
            <person name="Qiu H."/>
            <person name="Guo Y."/>
            <person name="Wan H."/>
            <person name="Zhang X."/>
            <person name="Scossa F."/>
            <person name="Alseekh S."/>
            <person name="Zhang Q."/>
            <person name="Wang P."/>
            <person name="Xu L."/>
            <person name="Schmidt M.H."/>
            <person name="Jia X."/>
            <person name="Li D."/>
            <person name="Zhu A."/>
            <person name="Guo F."/>
            <person name="Chen W."/>
            <person name="Ni D."/>
            <person name="Usadel B."/>
            <person name="Fernie A.R."/>
            <person name="Wen W."/>
        </authorList>
    </citation>
    <scope>NUCLEOTIDE SEQUENCE [LARGE SCALE GENOMIC DNA]</scope>
    <source>
        <strain evidence="2">cv. G240</strain>
    </source>
</reference>
<dbReference type="PANTHER" id="PTHR47926">
    <property type="entry name" value="PENTATRICOPEPTIDE REPEAT-CONTAINING PROTEIN"/>
    <property type="match status" value="1"/>
</dbReference>
<dbReference type="Proteomes" id="UP000593564">
    <property type="component" value="Unassembled WGS sequence"/>
</dbReference>
<gene>
    <name evidence="1" type="ORF">HYC85_023556</name>
</gene>
<evidence type="ECO:0000313" key="2">
    <source>
        <dbReference type="Proteomes" id="UP000593564"/>
    </source>
</evidence>